<dbReference type="RefSeq" id="XP_031854714.1">
    <property type="nucleotide sequence ID" value="XM_031998823.1"/>
</dbReference>
<gene>
    <name evidence="3" type="ORF">SAPINGB_P004108</name>
</gene>
<dbReference type="InterPro" id="IPR019819">
    <property type="entry name" value="Carboxylesterase_B_CS"/>
</dbReference>
<dbReference type="Gene3D" id="3.40.50.1820">
    <property type="entry name" value="alpha/beta hydrolase"/>
    <property type="match status" value="1"/>
</dbReference>
<feature type="chain" id="PRO_5022700299" description="Carboxylesterase type B domain-containing protein" evidence="1">
    <location>
        <begin position="20"/>
        <end position="594"/>
    </location>
</feature>
<dbReference type="SUPFAM" id="SSF53474">
    <property type="entry name" value="alpha/beta-Hydrolases"/>
    <property type="match status" value="1"/>
</dbReference>
<dbReference type="AlphaFoldDB" id="A0A5E8BST2"/>
<protein>
    <recommendedName>
        <fullName evidence="2">Carboxylesterase type B domain-containing protein</fullName>
    </recommendedName>
</protein>
<evidence type="ECO:0000256" key="1">
    <source>
        <dbReference type="SAM" id="SignalP"/>
    </source>
</evidence>
<accession>A0A5E8BST2</accession>
<feature type="signal peptide" evidence="1">
    <location>
        <begin position="1"/>
        <end position="19"/>
    </location>
</feature>
<dbReference type="PANTHER" id="PTHR11559">
    <property type="entry name" value="CARBOXYLESTERASE"/>
    <property type="match status" value="1"/>
</dbReference>
<organism evidence="3 4">
    <name type="scientific">Magnusiomyces paraingens</name>
    <dbReference type="NCBI Taxonomy" id="2606893"/>
    <lineage>
        <taxon>Eukaryota</taxon>
        <taxon>Fungi</taxon>
        <taxon>Dikarya</taxon>
        <taxon>Ascomycota</taxon>
        <taxon>Saccharomycotina</taxon>
        <taxon>Dipodascomycetes</taxon>
        <taxon>Dipodascales</taxon>
        <taxon>Dipodascaceae</taxon>
        <taxon>Magnusiomyces</taxon>
    </lineage>
</organism>
<dbReference type="Proteomes" id="UP000398389">
    <property type="component" value="Unassembled WGS sequence"/>
</dbReference>
<evidence type="ECO:0000259" key="2">
    <source>
        <dbReference type="Pfam" id="PF00135"/>
    </source>
</evidence>
<reference evidence="3 4" key="1">
    <citation type="submission" date="2019-09" db="EMBL/GenBank/DDBJ databases">
        <authorList>
            <person name="Brejova B."/>
        </authorList>
    </citation>
    <scope>NUCLEOTIDE SEQUENCE [LARGE SCALE GENOMIC DNA]</scope>
</reference>
<dbReference type="OrthoDB" id="408631at2759"/>
<dbReference type="InterPro" id="IPR002018">
    <property type="entry name" value="CarbesteraseB"/>
</dbReference>
<keyword evidence="4" id="KW-1185">Reference proteome</keyword>
<evidence type="ECO:0000313" key="4">
    <source>
        <dbReference type="Proteomes" id="UP000398389"/>
    </source>
</evidence>
<name>A0A5E8BST2_9ASCO</name>
<dbReference type="PROSITE" id="PS00941">
    <property type="entry name" value="CARBOXYLESTERASE_B_2"/>
    <property type="match status" value="1"/>
</dbReference>
<keyword evidence="1" id="KW-0732">Signal</keyword>
<feature type="domain" description="Carboxylesterase type B" evidence="2">
    <location>
        <begin position="68"/>
        <end position="569"/>
    </location>
</feature>
<evidence type="ECO:0000313" key="3">
    <source>
        <dbReference type="EMBL" id="VVT54503.1"/>
    </source>
</evidence>
<proteinExistence type="predicted"/>
<dbReference type="Pfam" id="PF00135">
    <property type="entry name" value="COesterase"/>
    <property type="match status" value="1"/>
</dbReference>
<dbReference type="GeneID" id="43582923"/>
<dbReference type="InterPro" id="IPR029058">
    <property type="entry name" value="AB_hydrolase_fold"/>
</dbReference>
<sequence length="594" mass="66491">MKFLQLLYTSAALWGGINAMIPSPEMLPSKPDLDGFKSFKPALTIEKPVKPSIVQARLKNGDNILGYEKRGVESYRGIPFVEPPVGDMRFKHSVPFKGSLDGFEAFDFGPACYSINPYKSFDYLAKAVPLVSWKTPSLLDAIKIADQAEDCLTINVYRPAGIPKHVKLPVMVWTYGGAFQIGSSNLYPGDKFIRDSVTLGEPVVFVTFNYRLGPWGFLGGEAIGAENSTNPAIYDIINAFNWVKENIGRFNGDKNRITAFGESSGAMLLSHIMTSTAFNEEDPLFHAAILQSGGILPLSDAITSNSSNDLFLTFSEAAGCGGLSDQTEALSCLRTKDEKVLYQAQTYDQNLLNFFDLPTTFTVWGPKPDGILWEGNSFKNVRRDGLPNIPIITGNQEDEGTLISLFFLTFNSTATDEKLLRIFPNGGERLNNFLKMYPDIPSEGAPFRTGDANELWPNFKRLSALLTDIIFTIPRRVMLRYSEKNRSAPTYTFWADNLHNVLPYLGTTHASCLIPQFYLDNTFPSRAYRDYFISFANHYNPNTNNGGLPYWPKYTNENLEMLHIMADSGSTRKDDFRRDRTDYALGDLSILYSY</sequence>
<dbReference type="EMBL" id="CABVLU010000003">
    <property type="protein sequence ID" value="VVT54503.1"/>
    <property type="molecule type" value="Genomic_DNA"/>
</dbReference>
<dbReference type="InterPro" id="IPR050309">
    <property type="entry name" value="Type-B_Carboxylest/Lipase"/>
</dbReference>